<accession>A0AAP2DIX2</accession>
<keyword evidence="1" id="KW-1133">Transmembrane helix</keyword>
<dbReference type="Proteomes" id="UP001319200">
    <property type="component" value="Unassembled WGS sequence"/>
</dbReference>
<dbReference type="RefSeq" id="WP_254162707.1">
    <property type="nucleotide sequence ID" value="NZ_JAHESF010000007.1"/>
</dbReference>
<evidence type="ECO:0008006" key="4">
    <source>
        <dbReference type="Google" id="ProtNLM"/>
    </source>
</evidence>
<feature type="transmembrane region" description="Helical" evidence="1">
    <location>
        <begin position="6"/>
        <end position="26"/>
    </location>
</feature>
<feature type="transmembrane region" description="Helical" evidence="1">
    <location>
        <begin position="380"/>
        <end position="399"/>
    </location>
</feature>
<evidence type="ECO:0000313" key="2">
    <source>
        <dbReference type="EMBL" id="MBT1697035.1"/>
    </source>
</evidence>
<dbReference type="AlphaFoldDB" id="A0AAP2DIX2"/>
<evidence type="ECO:0000256" key="1">
    <source>
        <dbReference type="SAM" id="Phobius"/>
    </source>
</evidence>
<evidence type="ECO:0000313" key="3">
    <source>
        <dbReference type="Proteomes" id="UP001319200"/>
    </source>
</evidence>
<reference evidence="2 3" key="1">
    <citation type="submission" date="2021-05" db="EMBL/GenBank/DDBJ databases">
        <title>A Polyphasic approach of four new species of the genus Ohtaekwangia: Ohtaekwangia histidinii sp. nov., Ohtaekwangia cretensis sp. nov., Ohtaekwangia indiensis sp. nov., Ohtaekwangia reichenbachii sp. nov. from diverse environment.</title>
        <authorList>
            <person name="Octaviana S."/>
        </authorList>
    </citation>
    <scope>NUCLEOTIDE SEQUENCE [LARGE SCALE GENOMIC DNA]</scope>
    <source>
        <strain evidence="2 3">PWU4</strain>
    </source>
</reference>
<gene>
    <name evidence="2" type="ORF">KK083_09130</name>
</gene>
<comment type="caution">
    <text evidence="2">The sequence shown here is derived from an EMBL/GenBank/DDBJ whole genome shotgun (WGS) entry which is preliminary data.</text>
</comment>
<dbReference type="EMBL" id="JAHESF010000007">
    <property type="protein sequence ID" value="MBT1697035.1"/>
    <property type="molecule type" value="Genomic_DNA"/>
</dbReference>
<sequence>MLKGIFKLMIALPLMVLMALVVTMNVNINNTSESIISGDDKVDQTLVKELRGLKKALDQHADTDMQHIFPEGYVFFNAIYALTWSSFLEHRANNSFVSEGRAEMHKALLKINSPTGRAPFNDELSLPYGSFYNGWSSYVLGSKLKIEDADIRDKKEMDQFKQQCAAIAKAIQQRTYPVSYYGSAWPADVMVCVASLSLHDKLFTPQYKDVIDHWVTEVRKHVDADGMIPHAVLPADGRAREPARGSSLALMLIFLREIDAPLAREQFALFKEKFIDSWLGLTGVREYPKGVSGMGDIDSGPVIFGFGGAATIVGMQTLSLYGEQDLSASIRGTVEAMAFPWQTADTKKYFFGVIPLADAFIAWSHSGMKTRGAEVSFVRFRIYSVSAFILLSFFFWMLVKSRKS</sequence>
<keyword evidence="1" id="KW-0472">Membrane</keyword>
<name>A0AAP2DIX2_9BACT</name>
<keyword evidence="1" id="KW-0812">Transmembrane</keyword>
<organism evidence="2 3">
    <name type="scientific">Chryseosolibacter histidini</name>
    <dbReference type="NCBI Taxonomy" id="2782349"/>
    <lineage>
        <taxon>Bacteria</taxon>
        <taxon>Pseudomonadati</taxon>
        <taxon>Bacteroidota</taxon>
        <taxon>Cytophagia</taxon>
        <taxon>Cytophagales</taxon>
        <taxon>Chryseotaleaceae</taxon>
        <taxon>Chryseosolibacter</taxon>
    </lineage>
</organism>
<proteinExistence type="predicted"/>
<keyword evidence="3" id="KW-1185">Reference proteome</keyword>
<protein>
    <recommendedName>
        <fullName evidence="4">Linalool dehydratase/isomerase domain-containing protein</fullName>
    </recommendedName>
</protein>